<protein>
    <submittedName>
        <fullName evidence="7">ABC transporter permease</fullName>
    </submittedName>
    <submittedName>
        <fullName evidence="8">Putative ABC transport system permease protein</fullName>
    </submittedName>
</protein>
<keyword evidence="2" id="KW-1003">Cell membrane</keyword>
<dbReference type="CDD" id="cd06574">
    <property type="entry name" value="TM_PBP1_branched-chain-AA_like"/>
    <property type="match status" value="1"/>
</dbReference>
<gene>
    <name evidence="8" type="ORF">DES51_104149</name>
    <name evidence="7" type="ORF">MQE39_09035</name>
</gene>
<dbReference type="GO" id="GO:0022857">
    <property type="term" value="F:transmembrane transporter activity"/>
    <property type="evidence" value="ECO:0007669"/>
    <property type="project" value="InterPro"/>
</dbReference>
<keyword evidence="5 6" id="KW-0472">Membrane</keyword>
<evidence type="ECO:0000313" key="7">
    <source>
        <dbReference type="EMBL" id="MDY5168258.1"/>
    </source>
</evidence>
<evidence type="ECO:0000256" key="6">
    <source>
        <dbReference type="SAM" id="Phobius"/>
    </source>
</evidence>
<keyword evidence="4 6" id="KW-1133">Transmembrane helix</keyword>
<reference evidence="7" key="2">
    <citation type="submission" date="2022-03" db="EMBL/GenBank/DDBJ databases">
        <title>First case of bacteraemia caused by Dielma fastidiosa in a patient hospitalised with diverticulitis.</title>
        <authorList>
            <person name="Forman-Ankjaer B."/>
            <person name="Hvid-Jensen F."/>
            <person name="Kobel C.M."/>
            <person name="Greve T."/>
        </authorList>
    </citation>
    <scope>NUCLEOTIDE SEQUENCE</scope>
    <source>
        <strain evidence="7">AUH_DF_2021</strain>
    </source>
</reference>
<dbReference type="PANTHER" id="PTHR32196">
    <property type="entry name" value="ABC TRANSPORTER PERMEASE PROTEIN YPHD-RELATED-RELATED"/>
    <property type="match status" value="1"/>
</dbReference>
<proteinExistence type="predicted"/>
<keyword evidence="9" id="KW-1185">Reference proteome</keyword>
<comment type="subcellular location">
    <subcellularLocation>
        <location evidence="1">Cell membrane</location>
        <topology evidence="1">Multi-pass membrane protein</topology>
    </subcellularLocation>
</comment>
<dbReference type="OrthoDB" id="9778389at2"/>
<evidence type="ECO:0000313" key="8">
    <source>
        <dbReference type="EMBL" id="PXX80144.1"/>
    </source>
</evidence>
<dbReference type="Proteomes" id="UP001276902">
    <property type="component" value="Unassembled WGS sequence"/>
</dbReference>
<dbReference type="RefSeq" id="WP_022937946.1">
    <property type="nucleotide sequence ID" value="NZ_BAABZA010000006.1"/>
</dbReference>
<dbReference type="EMBL" id="JALDAW010000013">
    <property type="protein sequence ID" value="MDY5168258.1"/>
    <property type="molecule type" value="Genomic_DNA"/>
</dbReference>
<keyword evidence="3 6" id="KW-0812">Transmembrane</keyword>
<dbReference type="GeneID" id="94440999"/>
<feature type="transmembrane region" description="Helical" evidence="6">
    <location>
        <begin position="141"/>
        <end position="162"/>
    </location>
</feature>
<evidence type="ECO:0000256" key="1">
    <source>
        <dbReference type="ARBA" id="ARBA00004651"/>
    </source>
</evidence>
<dbReference type="Proteomes" id="UP000247612">
    <property type="component" value="Unassembled WGS sequence"/>
</dbReference>
<evidence type="ECO:0000256" key="5">
    <source>
        <dbReference type="ARBA" id="ARBA00023136"/>
    </source>
</evidence>
<reference evidence="8 9" key="1">
    <citation type="submission" date="2018-05" db="EMBL/GenBank/DDBJ databases">
        <title>Genomic Encyclopedia of Type Strains, Phase IV (KMG-IV): sequencing the most valuable type-strain genomes for metagenomic binning, comparative biology and taxonomic classification.</title>
        <authorList>
            <person name="Goeker M."/>
        </authorList>
    </citation>
    <scope>NUCLEOTIDE SEQUENCE [LARGE SCALE GENOMIC DNA]</scope>
    <source>
        <strain evidence="8 9">JC118</strain>
    </source>
</reference>
<feature type="transmembrane region" description="Helical" evidence="6">
    <location>
        <begin position="61"/>
        <end position="80"/>
    </location>
</feature>
<feature type="transmembrane region" description="Helical" evidence="6">
    <location>
        <begin position="272"/>
        <end position="294"/>
    </location>
</feature>
<dbReference type="Pfam" id="PF02653">
    <property type="entry name" value="BPD_transp_2"/>
    <property type="match status" value="1"/>
</dbReference>
<feature type="transmembrane region" description="Helical" evidence="6">
    <location>
        <begin position="183"/>
        <end position="203"/>
    </location>
</feature>
<feature type="transmembrane region" description="Helical" evidence="6">
    <location>
        <begin position="223"/>
        <end position="240"/>
    </location>
</feature>
<evidence type="ECO:0000313" key="9">
    <source>
        <dbReference type="Proteomes" id="UP000247612"/>
    </source>
</evidence>
<organism evidence="8 9">
    <name type="scientific">Dielma fastidiosa</name>
    <dbReference type="NCBI Taxonomy" id="1034346"/>
    <lineage>
        <taxon>Bacteria</taxon>
        <taxon>Bacillati</taxon>
        <taxon>Bacillota</taxon>
        <taxon>Erysipelotrichia</taxon>
        <taxon>Erysipelotrichales</taxon>
        <taxon>Erysipelotrichaceae</taxon>
        <taxon>Dielma</taxon>
    </lineage>
</organism>
<dbReference type="InterPro" id="IPR001851">
    <property type="entry name" value="ABC_transp_permease"/>
</dbReference>
<evidence type="ECO:0000256" key="4">
    <source>
        <dbReference type="ARBA" id="ARBA00022989"/>
    </source>
</evidence>
<dbReference type="PANTHER" id="PTHR32196:SF69">
    <property type="entry name" value="BRANCHED-CHAIN AMINO ACID TRANSPORT SYSTEM, PERMEASE PROTEIN"/>
    <property type="match status" value="1"/>
</dbReference>
<evidence type="ECO:0000256" key="3">
    <source>
        <dbReference type="ARBA" id="ARBA00022692"/>
    </source>
</evidence>
<accession>A0A2V2FKG6</accession>
<comment type="caution">
    <text evidence="8">The sequence shown here is derived from an EMBL/GenBank/DDBJ whole genome shotgun (WGS) entry which is preliminary data.</text>
</comment>
<feature type="transmembrane region" description="Helical" evidence="6">
    <location>
        <begin position="6"/>
        <end position="26"/>
    </location>
</feature>
<dbReference type="GO" id="GO:0005886">
    <property type="term" value="C:plasma membrane"/>
    <property type="evidence" value="ECO:0007669"/>
    <property type="project" value="UniProtKB-SubCell"/>
</dbReference>
<dbReference type="AlphaFoldDB" id="A0A2V2FKG6"/>
<dbReference type="EMBL" id="QJKH01000004">
    <property type="protein sequence ID" value="PXX80144.1"/>
    <property type="molecule type" value="Genomic_DNA"/>
</dbReference>
<feature type="transmembrane region" description="Helical" evidence="6">
    <location>
        <begin position="87"/>
        <end position="106"/>
    </location>
</feature>
<evidence type="ECO:0000256" key="2">
    <source>
        <dbReference type="ARBA" id="ARBA00022475"/>
    </source>
</evidence>
<sequence>MADFILDVLIQGLAYGFLALGVYITYKVLDYADLSVEGSFPMGAAIAAMCIINGWNPFLTLIVSFIGGLLAGCVTGLLHVMFKISSLLSGILVMTGMYSINLIITAEKSNLPIFNYDTIFTIGTKLAKQIDGELGIWLAKLYPVFLLLILVLLAKFLLDWFLNTKLGFMLRITGDNPQLVASLGQNIGLIKIIGLAISNGYAALSGAVVCQVLKYFDMQLKDGIIVLGLASVILGISVFGKSKHLKSTSVVILGAIVYRLTIAVALKFGLPAYYLKLIMAVIFILALISNNGVFTKWLPKGGKE</sequence>
<dbReference type="STRING" id="1034346.GCA_000313565_01642"/>
<name>A0A2V2FKG6_9FIRM</name>
<feature type="transmembrane region" description="Helical" evidence="6">
    <location>
        <begin position="38"/>
        <end position="55"/>
    </location>
</feature>
<feature type="transmembrane region" description="Helical" evidence="6">
    <location>
        <begin position="247"/>
        <end position="266"/>
    </location>
</feature>